<organism evidence="1">
    <name type="scientific">Hexamita inflata</name>
    <dbReference type="NCBI Taxonomy" id="28002"/>
    <lineage>
        <taxon>Eukaryota</taxon>
        <taxon>Metamonada</taxon>
        <taxon>Diplomonadida</taxon>
        <taxon>Hexamitidae</taxon>
        <taxon>Hexamitinae</taxon>
        <taxon>Hexamita</taxon>
    </lineage>
</organism>
<dbReference type="Proteomes" id="UP001642409">
    <property type="component" value="Unassembled WGS sequence"/>
</dbReference>
<keyword evidence="3" id="KW-1185">Reference proteome</keyword>
<gene>
    <name evidence="1" type="ORF">HINF_LOCUS17573</name>
    <name evidence="2" type="ORF">HINF_LOCUS25016</name>
</gene>
<protein>
    <submittedName>
        <fullName evidence="1">Uncharacterized protein</fullName>
    </submittedName>
</protein>
<name>A0AA86P2R0_9EUKA</name>
<proteinExistence type="predicted"/>
<dbReference type="SUPFAM" id="SSF56112">
    <property type="entry name" value="Protein kinase-like (PK-like)"/>
    <property type="match status" value="1"/>
</dbReference>
<evidence type="ECO:0000313" key="3">
    <source>
        <dbReference type="Proteomes" id="UP001642409"/>
    </source>
</evidence>
<comment type="caution">
    <text evidence="1">The sequence shown here is derived from an EMBL/GenBank/DDBJ whole genome shotgun (WGS) entry which is preliminary data.</text>
</comment>
<evidence type="ECO:0000313" key="2">
    <source>
        <dbReference type="EMBL" id="CAL6015628.1"/>
    </source>
</evidence>
<dbReference type="EMBL" id="CATOUU010000444">
    <property type="protein sequence ID" value="CAI9929928.1"/>
    <property type="molecule type" value="Genomic_DNA"/>
</dbReference>
<sequence length="1431" mass="166911">MCIDCYETVPRRNTDDGWIPVNHQCHNQDFAAVRIPFQNDQQKQQYIFKAQYLIAARIPYIQTIYDFFVVGSEIILITRRPQITLSDMLAQSSQTDAQQLSAAYSIASSIFLSHRHKILVGNVSFRDYYVFQDSYVSLSVESLVKQKCQCITPRTDVMNMCNLILQIYNDQNQIDSKPCQLCKQKTLGEDDIERLILQLNNQSSPYKMIVKLLQSFNWIEGQRGFLSQTRISPFYDESVTEFNTRKCSKVQGNTFTRQKNKRIDKEEEADSKAEILSAKIVKDFNIDINIVEAYMGITSLIQVGGLDNKSTDSIIQMPLIQYLSEIKFQPREPLSKIQIVIVRNKQRIEKEKLQQDVLVVNEVKLNDKDIKQIKESLNKIYQSKQSSYLEDYIVLIRMILYNEGTTFIKDDRNAIPYNFYPIIPVLDIQQQKASNNIVNINIDERIIQLLKQVEFLNSLKGDRNFDQINNIIQVQFCQVLQYLTVQCMKQSDLQQCTQFNIQFSDRNLINKMYQKITQVPIKDIKSQNIVITDQMLQQIEQIYQQLISVGIPGNEIQLTKTIRDEFITSQVKSVKQQLTGVQAIRVCSLSITFIDFIICHSGIQILQERSVFKKKFHYLYNFRNAQSELQNSPEQYKSQQVFFSNLLILAISMIEIEQSQEAMLLLMNIICPDMFKLIFYQTPSVFKHNQHVLRRIINIQNNQMQQKILTPVENQCYCDQKEEICKNCAHKRQQQIKERVEILKQTIFSEDNLPISKMITQQLTDYRKFQKEQFYTLQMQDIILKTVQMNVQNHQLFQQQLFNAQLSDGFYINCINQFFTSKSLPLSFMELVSSFVDNSTIEFYVQQNNMTIISFIDEQLKYFNQPSNYKIQDVDQQQKILCVVEVLQRMTFFGHSLQYLLQNIKQNMTNYQGRQSESQTVKTLFDDVFGSQIEFFENFYKFPYEFVETISAITLLPIDYFTNCSIFSLNPKQYIYPIVKFCHLLIQFNNQIQKFNKINTSKGVKECVQSMNLTIVQNIFNKILIQKSIIQFGADYQCLELISQCAYFVALPLQYITQLFQVESIKSLLLLENPDNVIEMYSRLLLSVRQLSSKFVEMRTEQIKQQQQQPQGKDLISLKTQIAPKLNPAFYQSIRASAQIAKNEANQININKIQQVIVDGVELLGHKFLYVAASVLAELSFDQNFWDEEGPDVYIFVQNLLKAYIDQNQQSIKKQIPAQLAEDIIVVLINTYKRGLLNFQKISNTSVLNLLFQFNVKENSLIFILVAIKELISLQPEQALTQFGDKLINCYKQNLLRTHCLSILIQGITLIKSIKEQLSQILYKFYSVAFDGKKQTDMQLRDILKLIQLMIDGNVMQGFAEAQICYVLVDLLKQKPNDIKYQIINIMYACKDNEKITKGFAELGVANVLKRLTVPDQLKEKYQLLCQLYKQ</sequence>
<dbReference type="InterPro" id="IPR011009">
    <property type="entry name" value="Kinase-like_dom_sf"/>
</dbReference>
<evidence type="ECO:0000313" key="1">
    <source>
        <dbReference type="EMBL" id="CAI9929928.1"/>
    </source>
</evidence>
<reference evidence="2 3" key="2">
    <citation type="submission" date="2024-07" db="EMBL/GenBank/DDBJ databases">
        <authorList>
            <person name="Akdeniz Z."/>
        </authorList>
    </citation>
    <scope>NUCLEOTIDE SEQUENCE [LARGE SCALE GENOMIC DNA]</scope>
</reference>
<accession>A0AA86P2R0</accession>
<reference evidence="1" key="1">
    <citation type="submission" date="2023-06" db="EMBL/GenBank/DDBJ databases">
        <authorList>
            <person name="Kurt Z."/>
        </authorList>
    </citation>
    <scope>NUCLEOTIDE SEQUENCE</scope>
</reference>
<dbReference type="EMBL" id="CAXDID020000074">
    <property type="protein sequence ID" value="CAL6015628.1"/>
    <property type="molecule type" value="Genomic_DNA"/>
</dbReference>